<name>A0A1H8NBQ0_9SPHI</name>
<gene>
    <name evidence="7" type="ORF">SAMN05192574_106351</name>
</gene>
<evidence type="ECO:0000313" key="7">
    <source>
        <dbReference type="EMBL" id="SEO27034.1"/>
    </source>
</evidence>
<comment type="subcellular location">
    <subcellularLocation>
        <location evidence="1">Cell membrane</location>
        <topology evidence="1">Multi-pass membrane protein</topology>
    </subcellularLocation>
</comment>
<evidence type="ECO:0000256" key="2">
    <source>
        <dbReference type="ARBA" id="ARBA00022475"/>
    </source>
</evidence>
<evidence type="ECO:0000256" key="4">
    <source>
        <dbReference type="ARBA" id="ARBA00022989"/>
    </source>
</evidence>
<sequence length="499" mass="57185">MSSAKKFAGQTAVYGISTIISRSFYFVLTPIYVGTLSAKVYGVFTKMYSWTAILTAIISFGMETTFFRYINKNEHDKEMVYCNTFLGIALTCAIFLLTVFTFIGNIALWLNGNNMESYSDYVYYIRCLSLVLVIDALCAIPFAYMRTVNKAIRYSMVKIFNIVLVVSLNMVFLFVIPYFIKNKLWGYENLITWYRPHWVGYIFLANIIASIITFLVLVPEILKFRFKFDGRIFIEMVKYSWPILIANVSYIINENLDKIMLGKLLPSNISEQEVGIYGACAKIALFLSLFVQAFRLGAEPFFFSQAQNKNSGETYAKIMDYFIIVVSIICVGIVANVDILKYFIKGHDTVQQNLYWSGLGVVPLLLFGYMSLGIYMNLSVWFKLSDQTQYGLYISGIAAIITIILNVIFIPKYSYMASAWVSFIAYAVMMILAFLWGQKNYPIPYNIKKNLAYIIASVVIIFLSFVVFKRNLIIGNGLFLLFIGVTVYFEKTTLKRFFK</sequence>
<feature type="transmembrane region" description="Helical" evidence="6">
    <location>
        <begin position="200"/>
        <end position="218"/>
    </location>
</feature>
<dbReference type="InterPro" id="IPR002797">
    <property type="entry name" value="Polysacc_synth"/>
</dbReference>
<feature type="transmembrane region" description="Helical" evidence="6">
    <location>
        <begin position="417"/>
        <end position="438"/>
    </location>
</feature>
<feature type="transmembrane region" description="Helical" evidence="6">
    <location>
        <begin position="156"/>
        <end position="180"/>
    </location>
</feature>
<dbReference type="RefSeq" id="WP_091213635.1">
    <property type="nucleotide sequence ID" value="NZ_FOCL01000006.1"/>
</dbReference>
<feature type="transmembrane region" description="Helical" evidence="6">
    <location>
        <begin position="318"/>
        <end position="335"/>
    </location>
</feature>
<keyword evidence="8" id="KW-1185">Reference proteome</keyword>
<protein>
    <submittedName>
        <fullName evidence="7">Membrane protein involved in the export of O-antigen and teichoic acid</fullName>
    </submittedName>
</protein>
<feature type="transmembrane region" description="Helical" evidence="6">
    <location>
        <begin position="390"/>
        <end position="411"/>
    </location>
</feature>
<evidence type="ECO:0000256" key="6">
    <source>
        <dbReference type="SAM" id="Phobius"/>
    </source>
</evidence>
<keyword evidence="4 6" id="KW-1133">Transmembrane helix</keyword>
<feature type="transmembrane region" description="Helical" evidence="6">
    <location>
        <begin position="12"/>
        <end position="35"/>
    </location>
</feature>
<dbReference type="Proteomes" id="UP000198942">
    <property type="component" value="Unassembled WGS sequence"/>
</dbReference>
<evidence type="ECO:0000313" key="8">
    <source>
        <dbReference type="Proteomes" id="UP000198942"/>
    </source>
</evidence>
<keyword evidence="5 6" id="KW-0472">Membrane</keyword>
<dbReference type="PANTHER" id="PTHR30250:SF11">
    <property type="entry name" value="O-ANTIGEN TRANSPORTER-RELATED"/>
    <property type="match status" value="1"/>
</dbReference>
<reference evidence="8" key="1">
    <citation type="submission" date="2016-10" db="EMBL/GenBank/DDBJ databases">
        <authorList>
            <person name="Varghese N."/>
            <person name="Submissions S."/>
        </authorList>
    </citation>
    <scope>NUCLEOTIDE SEQUENCE [LARGE SCALE GENOMIC DNA]</scope>
    <source>
        <strain evidence="8">Gh-48</strain>
    </source>
</reference>
<feature type="transmembrane region" description="Helical" evidence="6">
    <location>
        <begin position="79"/>
        <end position="103"/>
    </location>
</feature>
<dbReference type="STRING" id="551995.SAMN05192574_106351"/>
<evidence type="ECO:0000256" key="1">
    <source>
        <dbReference type="ARBA" id="ARBA00004651"/>
    </source>
</evidence>
<organism evidence="7 8">
    <name type="scientific">Mucilaginibacter gossypiicola</name>
    <dbReference type="NCBI Taxonomy" id="551995"/>
    <lineage>
        <taxon>Bacteria</taxon>
        <taxon>Pseudomonadati</taxon>
        <taxon>Bacteroidota</taxon>
        <taxon>Sphingobacteriia</taxon>
        <taxon>Sphingobacteriales</taxon>
        <taxon>Sphingobacteriaceae</taxon>
        <taxon>Mucilaginibacter</taxon>
    </lineage>
</organism>
<dbReference type="OrthoDB" id="9814608at2"/>
<dbReference type="PANTHER" id="PTHR30250">
    <property type="entry name" value="PST FAMILY PREDICTED COLANIC ACID TRANSPORTER"/>
    <property type="match status" value="1"/>
</dbReference>
<proteinExistence type="predicted"/>
<dbReference type="GO" id="GO:0005886">
    <property type="term" value="C:plasma membrane"/>
    <property type="evidence" value="ECO:0007669"/>
    <property type="project" value="UniProtKB-SubCell"/>
</dbReference>
<feature type="transmembrane region" description="Helical" evidence="6">
    <location>
        <begin position="47"/>
        <end position="67"/>
    </location>
</feature>
<evidence type="ECO:0000256" key="5">
    <source>
        <dbReference type="ARBA" id="ARBA00023136"/>
    </source>
</evidence>
<keyword evidence="3 6" id="KW-0812">Transmembrane</keyword>
<dbReference type="Pfam" id="PF01943">
    <property type="entry name" value="Polysacc_synt"/>
    <property type="match status" value="1"/>
</dbReference>
<dbReference type="EMBL" id="FOCL01000006">
    <property type="protein sequence ID" value="SEO27034.1"/>
    <property type="molecule type" value="Genomic_DNA"/>
</dbReference>
<accession>A0A1H8NBQ0</accession>
<feature type="transmembrane region" description="Helical" evidence="6">
    <location>
        <begin position="355"/>
        <end position="378"/>
    </location>
</feature>
<dbReference type="AlphaFoldDB" id="A0A1H8NBQ0"/>
<dbReference type="InterPro" id="IPR050833">
    <property type="entry name" value="Poly_Biosynth_Transport"/>
</dbReference>
<feature type="transmembrane region" description="Helical" evidence="6">
    <location>
        <begin position="473"/>
        <end position="489"/>
    </location>
</feature>
<evidence type="ECO:0000256" key="3">
    <source>
        <dbReference type="ARBA" id="ARBA00022692"/>
    </source>
</evidence>
<feature type="transmembrane region" description="Helical" evidence="6">
    <location>
        <begin position="123"/>
        <end position="144"/>
    </location>
</feature>
<feature type="transmembrane region" description="Helical" evidence="6">
    <location>
        <begin position="276"/>
        <end position="297"/>
    </location>
</feature>
<keyword evidence="2" id="KW-1003">Cell membrane</keyword>
<feature type="transmembrane region" description="Helical" evidence="6">
    <location>
        <begin position="450"/>
        <end position="467"/>
    </location>
</feature>